<feature type="compositionally biased region" description="Basic residues" evidence="1">
    <location>
        <begin position="1"/>
        <end position="10"/>
    </location>
</feature>
<dbReference type="AlphaFoldDB" id="A0A9P6DGQ4"/>
<feature type="compositionally biased region" description="Polar residues" evidence="1">
    <location>
        <begin position="112"/>
        <end position="121"/>
    </location>
</feature>
<reference evidence="2" key="1">
    <citation type="journal article" date="2020" name="Nat. Commun.">
        <title>Large-scale genome sequencing of mycorrhizal fungi provides insights into the early evolution of symbiotic traits.</title>
        <authorList>
            <person name="Miyauchi S."/>
            <person name="Kiss E."/>
            <person name="Kuo A."/>
            <person name="Drula E."/>
            <person name="Kohler A."/>
            <person name="Sanchez-Garcia M."/>
            <person name="Morin E."/>
            <person name="Andreopoulos B."/>
            <person name="Barry K.W."/>
            <person name="Bonito G."/>
            <person name="Buee M."/>
            <person name="Carver A."/>
            <person name="Chen C."/>
            <person name="Cichocki N."/>
            <person name="Clum A."/>
            <person name="Culley D."/>
            <person name="Crous P.W."/>
            <person name="Fauchery L."/>
            <person name="Girlanda M."/>
            <person name="Hayes R.D."/>
            <person name="Keri Z."/>
            <person name="LaButti K."/>
            <person name="Lipzen A."/>
            <person name="Lombard V."/>
            <person name="Magnuson J."/>
            <person name="Maillard F."/>
            <person name="Murat C."/>
            <person name="Nolan M."/>
            <person name="Ohm R.A."/>
            <person name="Pangilinan J."/>
            <person name="Pereira M.F."/>
            <person name="Perotto S."/>
            <person name="Peter M."/>
            <person name="Pfister S."/>
            <person name="Riley R."/>
            <person name="Sitrit Y."/>
            <person name="Stielow J.B."/>
            <person name="Szollosi G."/>
            <person name="Zifcakova L."/>
            <person name="Stursova M."/>
            <person name="Spatafora J.W."/>
            <person name="Tedersoo L."/>
            <person name="Vaario L.M."/>
            <person name="Yamada A."/>
            <person name="Yan M."/>
            <person name="Wang P."/>
            <person name="Xu J."/>
            <person name="Bruns T."/>
            <person name="Baldrian P."/>
            <person name="Vilgalys R."/>
            <person name="Dunand C."/>
            <person name="Henrissat B."/>
            <person name="Grigoriev I.V."/>
            <person name="Hibbett D."/>
            <person name="Nagy L.G."/>
            <person name="Martin F.M."/>
        </authorList>
    </citation>
    <scope>NUCLEOTIDE SEQUENCE</scope>
    <source>
        <strain evidence="2">UP504</strain>
    </source>
</reference>
<feature type="region of interest" description="Disordered" evidence="1">
    <location>
        <begin position="201"/>
        <end position="226"/>
    </location>
</feature>
<keyword evidence="3" id="KW-1185">Reference proteome</keyword>
<accession>A0A9P6DGQ4</accession>
<proteinExistence type="predicted"/>
<sequence>MKKIGAKSARHAAAEKQVLDKNPLSAANSPLRRAAAEKIEKDNRCERHNFCFRHPQARFAHLRLDAERLASWAFAMVHDKTGSVDSTHPPNNHLFDRKHCIKPQRRTPSHSPPQASSSNVKNEIWSPADLKADIYVKSESGWRPLKRVKHKAVKTIILISSSPDPISPVTKHEGRPKRPTTLIQPIAYQRLPSQSTKTFSMIDLSDDPLSDNISPDPPPPSSPPTSLTSILRVLHESDPICKFNLCAYEAELRVHKLDNASSLIEVGAEWFMDNLDMPKLAAEALVKAAYDTLVMGNTLVTKRKRGWPK</sequence>
<comment type="caution">
    <text evidence="2">The sequence shown here is derived from an EMBL/GenBank/DDBJ whole genome shotgun (WGS) entry which is preliminary data.</text>
</comment>
<name>A0A9P6DGQ4_9AGAM</name>
<evidence type="ECO:0000256" key="1">
    <source>
        <dbReference type="SAM" id="MobiDB-lite"/>
    </source>
</evidence>
<dbReference type="EMBL" id="MU129247">
    <property type="protein sequence ID" value="KAF9504246.1"/>
    <property type="molecule type" value="Genomic_DNA"/>
</dbReference>
<dbReference type="Proteomes" id="UP000886523">
    <property type="component" value="Unassembled WGS sequence"/>
</dbReference>
<evidence type="ECO:0000313" key="3">
    <source>
        <dbReference type="Proteomes" id="UP000886523"/>
    </source>
</evidence>
<feature type="region of interest" description="Disordered" evidence="1">
    <location>
        <begin position="103"/>
        <end position="123"/>
    </location>
</feature>
<protein>
    <submittedName>
        <fullName evidence="2">Uncharacterized protein</fullName>
    </submittedName>
</protein>
<organism evidence="2 3">
    <name type="scientific">Hydnum rufescens UP504</name>
    <dbReference type="NCBI Taxonomy" id="1448309"/>
    <lineage>
        <taxon>Eukaryota</taxon>
        <taxon>Fungi</taxon>
        <taxon>Dikarya</taxon>
        <taxon>Basidiomycota</taxon>
        <taxon>Agaricomycotina</taxon>
        <taxon>Agaricomycetes</taxon>
        <taxon>Cantharellales</taxon>
        <taxon>Hydnaceae</taxon>
        <taxon>Hydnum</taxon>
    </lineage>
</organism>
<feature type="region of interest" description="Disordered" evidence="1">
    <location>
        <begin position="1"/>
        <end position="29"/>
    </location>
</feature>
<evidence type="ECO:0000313" key="2">
    <source>
        <dbReference type="EMBL" id="KAF9504246.1"/>
    </source>
</evidence>
<gene>
    <name evidence="2" type="ORF">BS47DRAFT_1401617</name>
</gene>